<dbReference type="Pfam" id="PF00175">
    <property type="entry name" value="NAD_binding_1"/>
    <property type="match status" value="1"/>
</dbReference>
<proteinExistence type="predicted"/>
<feature type="transmembrane region" description="Helical" evidence="13">
    <location>
        <begin position="156"/>
        <end position="174"/>
    </location>
</feature>
<feature type="domain" description="FAD-binding FR-type" evidence="14">
    <location>
        <begin position="215"/>
        <end position="315"/>
    </location>
</feature>
<evidence type="ECO:0000256" key="11">
    <source>
        <dbReference type="ARBA" id="ARBA00023014"/>
    </source>
</evidence>
<keyword evidence="6" id="KW-0479">Metal-binding</keyword>
<comment type="subcellular location">
    <subcellularLocation>
        <location evidence="2">Membrane</location>
        <topology evidence="2">Multi-pass membrane protein</topology>
    </subcellularLocation>
</comment>
<keyword evidence="5" id="KW-0001">2Fe-2S</keyword>
<reference evidence="15 16" key="1">
    <citation type="submission" date="2022-04" db="EMBL/GenBank/DDBJ databases">
        <title>Genome diversity in the genus Frankia.</title>
        <authorList>
            <person name="Carlos-Shanley C."/>
            <person name="Hahn D."/>
        </authorList>
    </citation>
    <scope>NUCLEOTIDE SEQUENCE [LARGE SCALE GENOMIC DNA]</scope>
    <source>
        <strain evidence="15 16">Ag45/Mut15</strain>
    </source>
</reference>
<dbReference type="PRINTS" id="PR00410">
    <property type="entry name" value="PHEHYDRXLASE"/>
</dbReference>
<dbReference type="PANTHER" id="PTHR47354:SF8">
    <property type="entry name" value="1,2-PHENYLACETYL-COA EPOXIDASE, SUBUNIT E"/>
    <property type="match status" value="1"/>
</dbReference>
<gene>
    <name evidence="15" type="ORF">MXD59_02465</name>
</gene>
<evidence type="ECO:0000256" key="12">
    <source>
        <dbReference type="ARBA" id="ARBA00023136"/>
    </source>
</evidence>
<feature type="transmembrane region" description="Helical" evidence="13">
    <location>
        <begin position="194"/>
        <end position="215"/>
    </location>
</feature>
<evidence type="ECO:0000259" key="14">
    <source>
        <dbReference type="PROSITE" id="PS51384"/>
    </source>
</evidence>
<evidence type="ECO:0000256" key="8">
    <source>
        <dbReference type="ARBA" id="ARBA00022989"/>
    </source>
</evidence>
<evidence type="ECO:0000256" key="7">
    <source>
        <dbReference type="ARBA" id="ARBA00022827"/>
    </source>
</evidence>
<feature type="transmembrane region" description="Helical" evidence="13">
    <location>
        <begin position="86"/>
        <end position="107"/>
    </location>
</feature>
<keyword evidence="16" id="KW-1185">Reference proteome</keyword>
<dbReference type="SUPFAM" id="SSF63380">
    <property type="entry name" value="Riboflavin synthase domain-like"/>
    <property type="match status" value="1"/>
</dbReference>
<keyword evidence="10" id="KW-0408">Iron</keyword>
<feature type="transmembrane region" description="Helical" evidence="13">
    <location>
        <begin position="127"/>
        <end position="144"/>
    </location>
</feature>
<dbReference type="InterPro" id="IPR039261">
    <property type="entry name" value="FNR_nucleotide-bd"/>
</dbReference>
<name>A0ABT0JSZ3_9ACTN</name>
<keyword evidence="3" id="KW-0285">Flavoprotein</keyword>
<evidence type="ECO:0000256" key="9">
    <source>
        <dbReference type="ARBA" id="ARBA00023002"/>
    </source>
</evidence>
<dbReference type="EMBL" id="JALKFT010000002">
    <property type="protein sequence ID" value="MCK9874657.1"/>
    <property type="molecule type" value="Genomic_DNA"/>
</dbReference>
<comment type="cofactor">
    <cofactor evidence="1">
        <name>FAD</name>
        <dbReference type="ChEBI" id="CHEBI:57692"/>
    </cofactor>
</comment>
<keyword evidence="8 13" id="KW-1133">Transmembrane helix</keyword>
<dbReference type="InterPro" id="IPR050415">
    <property type="entry name" value="MRET"/>
</dbReference>
<keyword evidence="11" id="KW-0411">Iron-sulfur</keyword>
<dbReference type="CDD" id="cd06198">
    <property type="entry name" value="FNR_like_3"/>
    <property type="match status" value="1"/>
</dbReference>
<evidence type="ECO:0000256" key="5">
    <source>
        <dbReference type="ARBA" id="ARBA00022714"/>
    </source>
</evidence>
<dbReference type="PROSITE" id="PS51384">
    <property type="entry name" value="FAD_FR"/>
    <property type="match status" value="1"/>
</dbReference>
<dbReference type="Pfam" id="PF01794">
    <property type="entry name" value="Ferric_reduct"/>
    <property type="match status" value="1"/>
</dbReference>
<keyword evidence="4 13" id="KW-0812">Transmembrane</keyword>
<keyword evidence="9" id="KW-0560">Oxidoreductase</keyword>
<dbReference type="InterPro" id="IPR001433">
    <property type="entry name" value="OxRdtase_FAD/NAD-bd"/>
</dbReference>
<feature type="transmembrane region" description="Helical" evidence="13">
    <location>
        <begin position="48"/>
        <end position="65"/>
    </location>
</feature>
<keyword evidence="7" id="KW-0274">FAD</keyword>
<protein>
    <submittedName>
        <fullName evidence="15">Ferredoxin reductase family protein</fullName>
    </submittedName>
</protein>
<dbReference type="Proteomes" id="UP001201873">
    <property type="component" value="Unassembled WGS sequence"/>
</dbReference>
<evidence type="ECO:0000256" key="4">
    <source>
        <dbReference type="ARBA" id="ARBA00022692"/>
    </source>
</evidence>
<sequence>MVGWRGAELAVRLGLTVGGIAVVALWWVQTSAASLDSAGQVMTAAGRVSGLLAAYLVLVEVLLLARVPALERAVGFDRLAAWHRGLGTNVVLLIGVHVLLVVWGYGLTDHRQPFGELVTVVTSYPDMWKATIGALLFVAVGISSGRIARSKLSYEVWYALHLTVYVAVALTFFHQTSNGADLVASRTARDAWTLLYLAVAACVVIWRVVLPVTAIPRHRMRVERVVREGPGVVSVWIRGRGLDRLGAVPGQFLLWRFAARGHLLSAHAYSLSAPPEPDRLRITVKAAGDHSRALEWLRPGTPVLAEGPFGLFTAQRTRPDAKVLLIGAGSGIAPVRALAEGLARNGRDVVVVQRASRPLDLVLHEELCELSRAGLMTVHGVTGARDQLGFDPLAARYLGAAVPDITERDVFVCGPPGLTRSVTHTLRQLGVAERRIHTEEFELR</sequence>
<dbReference type="PANTHER" id="PTHR47354">
    <property type="entry name" value="NADH OXIDOREDUCTASE HCR"/>
    <property type="match status" value="1"/>
</dbReference>
<organism evidence="15 16">
    <name type="scientific">Frankia umida</name>
    <dbReference type="NCBI Taxonomy" id="573489"/>
    <lineage>
        <taxon>Bacteria</taxon>
        <taxon>Bacillati</taxon>
        <taxon>Actinomycetota</taxon>
        <taxon>Actinomycetes</taxon>
        <taxon>Frankiales</taxon>
        <taxon>Frankiaceae</taxon>
        <taxon>Frankia</taxon>
    </lineage>
</organism>
<feature type="transmembrane region" description="Helical" evidence="13">
    <location>
        <begin position="9"/>
        <end position="28"/>
    </location>
</feature>
<evidence type="ECO:0000256" key="2">
    <source>
        <dbReference type="ARBA" id="ARBA00004141"/>
    </source>
</evidence>
<comment type="caution">
    <text evidence="15">The sequence shown here is derived from an EMBL/GenBank/DDBJ whole genome shotgun (WGS) entry which is preliminary data.</text>
</comment>
<dbReference type="Gene3D" id="2.40.30.10">
    <property type="entry name" value="Translation factors"/>
    <property type="match status" value="1"/>
</dbReference>
<dbReference type="InterPro" id="IPR017927">
    <property type="entry name" value="FAD-bd_FR_type"/>
</dbReference>
<evidence type="ECO:0000313" key="15">
    <source>
        <dbReference type="EMBL" id="MCK9874657.1"/>
    </source>
</evidence>
<evidence type="ECO:0000256" key="1">
    <source>
        <dbReference type="ARBA" id="ARBA00001974"/>
    </source>
</evidence>
<evidence type="ECO:0000256" key="13">
    <source>
        <dbReference type="SAM" id="Phobius"/>
    </source>
</evidence>
<accession>A0ABT0JSZ3</accession>
<dbReference type="InterPro" id="IPR013130">
    <property type="entry name" value="Fe3_Rdtase_TM_dom"/>
</dbReference>
<dbReference type="Gene3D" id="3.40.50.80">
    <property type="entry name" value="Nucleotide-binding domain of ferredoxin-NADP reductase (FNR) module"/>
    <property type="match status" value="1"/>
</dbReference>
<dbReference type="SUPFAM" id="SSF52343">
    <property type="entry name" value="Ferredoxin reductase-like, C-terminal NADP-linked domain"/>
    <property type="match status" value="1"/>
</dbReference>
<evidence type="ECO:0000256" key="10">
    <source>
        <dbReference type="ARBA" id="ARBA00023004"/>
    </source>
</evidence>
<keyword evidence="12 13" id="KW-0472">Membrane</keyword>
<evidence type="ECO:0000313" key="16">
    <source>
        <dbReference type="Proteomes" id="UP001201873"/>
    </source>
</evidence>
<evidence type="ECO:0000256" key="3">
    <source>
        <dbReference type="ARBA" id="ARBA00022630"/>
    </source>
</evidence>
<dbReference type="InterPro" id="IPR017938">
    <property type="entry name" value="Riboflavin_synthase-like_b-brl"/>
</dbReference>
<evidence type="ECO:0000256" key="6">
    <source>
        <dbReference type="ARBA" id="ARBA00022723"/>
    </source>
</evidence>